<feature type="transmembrane region" description="Helical" evidence="2">
    <location>
        <begin position="335"/>
        <end position="356"/>
    </location>
</feature>
<evidence type="ECO:0000313" key="3">
    <source>
        <dbReference type="EMBL" id="KAF7509098.1"/>
    </source>
</evidence>
<keyword evidence="2" id="KW-0472">Membrane</keyword>
<evidence type="ECO:0000256" key="1">
    <source>
        <dbReference type="SAM" id="MobiDB-lite"/>
    </source>
</evidence>
<reference evidence="3" key="1">
    <citation type="submission" date="2020-02" db="EMBL/GenBank/DDBJ databases">
        <authorList>
            <person name="Palmer J.M."/>
        </authorList>
    </citation>
    <scope>NUCLEOTIDE SEQUENCE</scope>
    <source>
        <strain evidence="3">EPUS1.4</strain>
        <tissue evidence="3">Thallus</tissue>
    </source>
</reference>
<evidence type="ECO:0000313" key="4">
    <source>
        <dbReference type="Proteomes" id="UP000606974"/>
    </source>
</evidence>
<dbReference type="Proteomes" id="UP000606974">
    <property type="component" value="Unassembled WGS sequence"/>
</dbReference>
<comment type="caution">
    <text evidence="3">The sequence shown here is derived from an EMBL/GenBank/DDBJ whole genome shotgun (WGS) entry which is preliminary data.</text>
</comment>
<keyword evidence="2" id="KW-0812">Transmembrane</keyword>
<feature type="region of interest" description="Disordered" evidence="1">
    <location>
        <begin position="367"/>
        <end position="391"/>
    </location>
</feature>
<proteinExistence type="predicted"/>
<dbReference type="AlphaFoldDB" id="A0A8H7E5M6"/>
<name>A0A8H7E5M6_9EURO</name>
<feature type="compositionally biased region" description="Basic residues" evidence="1">
    <location>
        <begin position="381"/>
        <end position="391"/>
    </location>
</feature>
<protein>
    <submittedName>
        <fullName evidence="3">Uncharacterized protein</fullName>
    </submittedName>
</protein>
<feature type="compositionally biased region" description="Low complexity" evidence="1">
    <location>
        <begin position="300"/>
        <end position="310"/>
    </location>
</feature>
<accession>A0A8H7E5M6</accession>
<gene>
    <name evidence="3" type="ORF">GJ744_008325</name>
</gene>
<organism evidence="3 4">
    <name type="scientific">Endocarpon pusillum</name>
    <dbReference type="NCBI Taxonomy" id="364733"/>
    <lineage>
        <taxon>Eukaryota</taxon>
        <taxon>Fungi</taxon>
        <taxon>Dikarya</taxon>
        <taxon>Ascomycota</taxon>
        <taxon>Pezizomycotina</taxon>
        <taxon>Eurotiomycetes</taxon>
        <taxon>Chaetothyriomycetidae</taxon>
        <taxon>Verrucariales</taxon>
        <taxon>Verrucariaceae</taxon>
        <taxon>Endocarpon</taxon>
    </lineage>
</organism>
<sequence>MASYPTPYERSRPVQRGGCCEFKLGSNRLCIYDFEHQIVDMEDDNMELATMVMMVLGDQRHPKVYTLPLAMAKATPSAISTALTSTTPALSLQNISHILGDLATSRNGVLAFTTFHCYLSTGTFNTSKFIKPAKYPHLTRYNSTNVGYSFELTAICIQMGNLLHATRFVELAHYEIRREFLYRPLVLADFLMIDKLAGDLDGFLIDWANAIENDTKELRDKKLLGLQGGLGASAHVRHALTGMTANRRIVRLIKDANVKAQVNTALPGTSTLPNPQLVNGSLIVRVVDPTQMQEYLASQPNPSSTSNPPSAVAGPSVQTYPAATTNSVNVDTASAPLGVVHASTVIFTVTAAAVAINGLRRRRGTREVSPFNDTRDLGRGKRERKPVARYH</sequence>
<evidence type="ECO:0000256" key="2">
    <source>
        <dbReference type="SAM" id="Phobius"/>
    </source>
</evidence>
<keyword evidence="2" id="KW-1133">Transmembrane helix</keyword>
<keyword evidence="4" id="KW-1185">Reference proteome</keyword>
<feature type="region of interest" description="Disordered" evidence="1">
    <location>
        <begin position="296"/>
        <end position="317"/>
    </location>
</feature>
<dbReference type="EMBL" id="JAACFV010000045">
    <property type="protein sequence ID" value="KAF7509098.1"/>
    <property type="molecule type" value="Genomic_DNA"/>
</dbReference>